<comment type="similarity">
    <text evidence="1">Belongs to the NPL4 family.</text>
</comment>
<dbReference type="CDD" id="cd08061">
    <property type="entry name" value="MPN_NPL4"/>
    <property type="match status" value="1"/>
</dbReference>
<feature type="compositionally biased region" description="Low complexity" evidence="10">
    <location>
        <begin position="1109"/>
        <end position="1120"/>
    </location>
</feature>
<dbReference type="SUPFAM" id="SSF90209">
    <property type="entry name" value="Ran binding protein zinc finger-like"/>
    <property type="match status" value="1"/>
</dbReference>
<dbReference type="GO" id="GO:0006511">
    <property type="term" value="P:ubiquitin-dependent protein catabolic process"/>
    <property type="evidence" value="ECO:0007669"/>
    <property type="project" value="InterPro"/>
</dbReference>
<evidence type="ECO:0000256" key="5">
    <source>
        <dbReference type="ARBA" id="ARBA00022771"/>
    </source>
</evidence>
<feature type="compositionally biased region" description="Polar residues" evidence="10">
    <location>
        <begin position="103"/>
        <end position="117"/>
    </location>
</feature>
<dbReference type="InterPro" id="IPR007717">
    <property type="entry name" value="NPL4_C"/>
</dbReference>
<dbReference type="Gene3D" id="3.10.20.90">
    <property type="entry name" value="Phosphatidylinositol 3-kinase Catalytic Subunit, Chain A, domain 1"/>
    <property type="match status" value="1"/>
</dbReference>
<dbReference type="SMART" id="SM00320">
    <property type="entry name" value="WD40"/>
    <property type="match status" value="2"/>
</dbReference>
<evidence type="ECO:0000313" key="13">
    <source>
        <dbReference type="EMBL" id="CAF1315206.1"/>
    </source>
</evidence>
<proteinExistence type="inferred from homology"/>
<evidence type="ECO:0000313" key="14">
    <source>
        <dbReference type="Proteomes" id="UP000663864"/>
    </source>
</evidence>
<keyword evidence="3" id="KW-0479">Metal-binding</keyword>
<dbReference type="InterPro" id="IPR007716">
    <property type="entry name" value="NPL4_Zn-bd_put"/>
</dbReference>
<dbReference type="InterPro" id="IPR036322">
    <property type="entry name" value="WD40_repeat_dom_sf"/>
</dbReference>
<protein>
    <submittedName>
        <fullName evidence="13">Uncharacterized protein</fullName>
    </submittedName>
</protein>
<dbReference type="GO" id="GO:0005737">
    <property type="term" value="C:cytoplasm"/>
    <property type="evidence" value="ECO:0007669"/>
    <property type="project" value="UniProtKB-ARBA"/>
</dbReference>
<keyword evidence="2" id="KW-0853">WD repeat</keyword>
<feature type="domain" description="RanBP2-type" evidence="11">
    <location>
        <begin position="642"/>
        <end position="671"/>
    </location>
</feature>
<comment type="caution">
    <text evidence="13">The sequence shown here is derived from an EMBL/GenBank/DDBJ whole genome shotgun (WGS) entry which is preliminary data.</text>
</comment>
<dbReference type="Pfam" id="PF11543">
    <property type="entry name" value="UN_NPL4"/>
    <property type="match status" value="1"/>
</dbReference>
<dbReference type="InterPro" id="IPR024682">
    <property type="entry name" value="Npl4_Ub-like_dom"/>
</dbReference>
<feature type="domain" description="MPN" evidence="12">
    <location>
        <begin position="259"/>
        <end position="400"/>
    </location>
</feature>
<dbReference type="PROSITE" id="PS01358">
    <property type="entry name" value="ZF_RANBP2_1"/>
    <property type="match status" value="1"/>
</dbReference>
<sequence length="1150" mass="128322">MSKASILRVQSSDGTKRVDINSQDTYKTIYQKVAQAFSLASIEDFTLYKEKNKQSSLGRTQNRTNFKHGDMIYLIAERENLFPTDTTASSSSSSYGTLDFKSDTPTNGNSYASPKIGSFQTNNMGKLNTINNTDIKEDDVDIQLDKMDGRIPRKRNPQLCHHNVHGKCLHCIPIEPYDEEFLKNRNPPIKHMSFRAYIRKLQSSAASDRTTFASLENISCSIKEKCATGHAPWPKGVCTKCQPNPVTLMRQPYRHVDNIMFENGNMVNRFLNYWRSSGHQRIGFLYGRYEVYDGVPLGVRAVVAAIYEPPQETSRDSVKLNLPDPHEALIDDLARRLNIRRIGWIFTDLVPDESKSGSGPVLHHRGNVNSYFLSAQECIMAGWLQNNHPNVCKYSPDGYFGSKFVTVVVTGDVSGQIHFEGYQVSNQCMALVKSKILLPTYDAPELGYVRETSSEQYVPDVYYKEKDSYNNEIMKIARPLPLEYLIIDVPTGFPSSDAQIQSTFNDDCKTIKTPFCVENRMQIGELQDMNALASYLQQFSKTTNAGITTAGTSQYKATDILADIHLLRYLAVNDIISFSMDQLDPLLDSIRTNDLNGVETWMEGSDWQTIVQVLQTHSPSPTVTGNRPSYMDFEDQRDLTSSLSQWNCPRCTFINDGSSRICEICSCEKESDKKIMSTLVNRPSGGASSGITGASNDGSTDNDVLSQYKVLTLTFNQDCTSLAMGTRKTYALFTISPDNKIDEIYDCAYDDVCIIERLFSSSLTALVSNQAPRKLKVCHFKKGTEICSYSFANTILAVKLNRLRLIVCLEESIYIHNMRDMKVLHTIRDVPSNREGLCALSSNSENSYLAYPGSSLTGEVQVFDTLNLKSGVMISAHESPLAAIAFDTTGTKLATASNKVFGIFENIYELVFFSKGTVIRVHSAVDGTRLFEFRRGVRRAATIYSLAFSPDSMFLAASSNTETIHIFRLANPKEKAPEEATWMGYLGRKLSDVAHYLPKQTSEVLTQDRSFAFVHLQSPGMKTAIAMNVLNKTLKLFVAGYDGVVCVYEVNTNDGGECKQISQHLLFSMSSNSNNQQIVTTNETRNSIDGSGRTYSTNIITNDNATVPLSSTSPVTTPTTGKNFIHQSSNIPNDEQNFPRLPSSPPGLYD</sequence>
<keyword evidence="6" id="KW-0862">Zinc</keyword>
<dbReference type="AlphaFoldDB" id="A0A815EW01"/>
<dbReference type="Gene3D" id="2.30.30.380">
    <property type="entry name" value="Zn-finger domain of Sec23/24"/>
    <property type="match status" value="1"/>
</dbReference>
<dbReference type="InterPro" id="IPR001876">
    <property type="entry name" value="Znf_RanBP2"/>
</dbReference>
<dbReference type="InterPro" id="IPR015943">
    <property type="entry name" value="WD40/YVTN_repeat-like_dom_sf"/>
</dbReference>
<evidence type="ECO:0000259" key="12">
    <source>
        <dbReference type="PROSITE" id="PS50249"/>
    </source>
</evidence>
<evidence type="ECO:0000259" key="11">
    <source>
        <dbReference type="PROSITE" id="PS50199"/>
    </source>
</evidence>
<evidence type="ECO:0000256" key="1">
    <source>
        <dbReference type="ARBA" id="ARBA00011025"/>
    </source>
</evidence>
<dbReference type="GO" id="GO:0005634">
    <property type="term" value="C:nucleus"/>
    <property type="evidence" value="ECO:0007669"/>
    <property type="project" value="TreeGrafter"/>
</dbReference>
<dbReference type="GO" id="GO:0031625">
    <property type="term" value="F:ubiquitin protein ligase binding"/>
    <property type="evidence" value="ECO:0007669"/>
    <property type="project" value="TreeGrafter"/>
</dbReference>
<dbReference type="InterPro" id="IPR016563">
    <property type="entry name" value="Npl4"/>
</dbReference>
<dbReference type="Pfam" id="PF05020">
    <property type="entry name" value="zf-NPL4"/>
    <property type="match status" value="1"/>
</dbReference>
<accession>A0A815EW01</accession>
<dbReference type="SMART" id="SM00547">
    <property type="entry name" value="ZnF_RBZ"/>
    <property type="match status" value="1"/>
</dbReference>
<dbReference type="Gene3D" id="2.130.10.10">
    <property type="entry name" value="YVTN repeat-like/Quinoprotein amine dehydrogenase"/>
    <property type="match status" value="2"/>
</dbReference>
<dbReference type="InterPro" id="IPR001680">
    <property type="entry name" value="WD40_rpt"/>
</dbReference>
<feature type="region of interest" description="Disordered" evidence="10">
    <location>
        <begin position="1109"/>
        <end position="1150"/>
    </location>
</feature>
<dbReference type="GO" id="GO:0008270">
    <property type="term" value="F:zinc ion binding"/>
    <property type="evidence" value="ECO:0007669"/>
    <property type="project" value="UniProtKB-KW"/>
</dbReference>
<dbReference type="Pfam" id="PF05021">
    <property type="entry name" value="NPL4"/>
    <property type="match status" value="1"/>
</dbReference>
<evidence type="ECO:0000256" key="7">
    <source>
        <dbReference type="ARBA" id="ARBA00023006"/>
    </source>
</evidence>
<evidence type="ECO:0000256" key="2">
    <source>
        <dbReference type="ARBA" id="ARBA00022574"/>
    </source>
</evidence>
<organism evidence="13 14">
    <name type="scientific">Rotaria sordida</name>
    <dbReference type="NCBI Taxonomy" id="392033"/>
    <lineage>
        <taxon>Eukaryota</taxon>
        <taxon>Metazoa</taxon>
        <taxon>Spiralia</taxon>
        <taxon>Gnathifera</taxon>
        <taxon>Rotifera</taxon>
        <taxon>Eurotatoria</taxon>
        <taxon>Bdelloidea</taxon>
        <taxon>Philodinida</taxon>
        <taxon>Philodinidae</taxon>
        <taxon>Rotaria</taxon>
    </lineage>
</organism>
<keyword evidence="7" id="KW-0072">Autophagy</keyword>
<dbReference type="GO" id="GO:0043130">
    <property type="term" value="F:ubiquitin binding"/>
    <property type="evidence" value="ECO:0007669"/>
    <property type="project" value="TreeGrafter"/>
</dbReference>
<dbReference type="InterPro" id="IPR036443">
    <property type="entry name" value="Znf_RanBP2_sf"/>
</dbReference>
<evidence type="ECO:0000256" key="3">
    <source>
        <dbReference type="ARBA" id="ARBA00022723"/>
    </source>
</evidence>
<dbReference type="PROSITE" id="PS50249">
    <property type="entry name" value="MPN"/>
    <property type="match status" value="1"/>
</dbReference>
<dbReference type="PANTHER" id="PTHR12710">
    <property type="entry name" value="NUCLEAR PROTEIN LOCALIZATION 4"/>
    <property type="match status" value="1"/>
</dbReference>
<dbReference type="Pfam" id="PF21032">
    <property type="entry name" value="PROPPIN"/>
    <property type="match status" value="1"/>
</dbReference>
<dbReference type="GO" id="GO:0006914">
    <property type="term" value="P:autophagy"/>
    <property type="evidence" value="ECO:0007669"/>
    <property type="project" value="UniProtKB-KW"/>
</dbReference>
<dbReference type="InterPro" id="IPR037518">
    <property type="entry name" value="MPN"/>
</dbReference>
<name>A0A815EW01_9BILA</name>
<feature type="compositionally biased region" description="Polar residues" evidence="10">
    <location>
        <begin position="1121"/>
        <end position="1136"/>
    </location>
</feature>
<evidence type="ECO:0000256" key="9">
    <source>
        <dbReference type="PROSITE-ProRule" id="PRU00322"/>
    </source>
</evidence>
<dbReference type="PANTHER" id="PTHR12710:SF0">
    <property type="entry name" value="NUCLEAR PROTEIN LOCALIZATION PROTEIN 4 HOMOLOG"/>
    <property type="match status" value="1"/>
</dbReference>
<dbReference type="SUPFAM" id="SSF50978">
    <property type="entry name" value="WD40 repeat-like"/>
    <property type="match status" value="1"/>
</dbReference>
<dbReference type="PROSITE" id="PS50199">
    <property type="entry name" value="ZF_RANBP2_2"/>
    <property type="match status" value="1"/>
</dbReference>
<evidence type="ECO:0000256" key="10">
    <source>
        <dbReference type="SAM" id="MobiDB-lite"/>
    </source>
</evidence>
<keyword evidence="4" id="KW-0677">Repeat</keyword>
<reference evidence="13" key="1">
    <citation type="submission" date="2021-02" db="EMBL/GenBank/DDBJ databases">
        <authorList>
            <person name="Nowell W R."/>
        </authorList>
    </citation>
    <scope>NUCLEOTIDE SEQUENCE</scope>
</reference>
<gene>
    <name evidence="13" type="ORF">ZHD862_LOCUS28708</name>
</gene>
<dbReference type="EMBL" id="CAJNOT010002430">
    <property type="protein sequence ID" value="CAF1315206.1"/>
    <property type="molecule type" value="Genomic_DNA"/>
</dbReference>
<keyword evidence="5 9" id="KW-0863">Zinc-finger</keyword>
<dbReference type="Proteomes" id="UP000663864">
    <property type="component" value="Unassembled WGS sequence"/>
</dbReference>
<evidence type="ECO:0000256" key="8">
    <source>
        <dbReference type="ARBA" id="ARBA00025740"/>
    </source>
</evidence>
<feature type="region of interest" description="Disordered" evidence="10">
    <location>
        <begin position="85"/>
        <end position="117"/>
    </location>
</feature>
<evidence type="ECO:0000256" key="6">
    <source>
        <dbReference type="ARBA" id="ARBA00022833"/>
    </source>
</evidence>
<evidence type="ECO:0000256" key="4">
    <source>
        <dbReference type="ARBA" id="ARBA00022737"/>
    </source>
</evidence>
<dbReference type="InterPro" id="IPR048720">
    <property type="entry name" value="PROPPIN"/>
</dbReference>
<comment type="similarity">
    <text evidence="8">Belongs to the WD repeat PROPPIN family.</text>
</comment>